<proteinExistence type="predicted"/>
<dbReference type="EMBL" id="RQPI01000001">
    <property type="protein sequence ID" value="RQW13707.1"/>
    <property type="molecule type" value="Genomic_DNA"/>
</dbReference>
<dbReference type="GO" id="GO:0016625">
    <property type="term" value="F:oxidoreductase activity, acting on the aldehyde or oxo group of donors, iron-sulfur protein as acceptor"/>
    <property type="evidence" value="ECO:0007669"/>
    <property type="project" value="InterPro"/>
</dbReference>
<dbReference type="AlphaFoldDB" id="A0A3N9PEF9"/>
<sequence>MIEIRWHGRGGQGSFTASKLLGVAVTLYGSKHALAFPSFGPERRGAPMQAFTKIDDVRIRDRSEITRCDYIVVLDETLYRQELLSDLKEEGKLILNASRPEKYQEQGGSRIIALDATSVALEILNRPITNTAMLGALIGVSGITGVESVLEGMSHFLKGSLLDKNRQVVSRIYDEARRLQDEPTRIAQIR</sequence>
<dbReference type="SUPFAM" id="SSF53323">
    <property type="entry name" value="Pyruvate-ferredoxin oxidoreductase, PFOR, domain III"/>
    <property type="match status" value="1"/>
</dbReference>
<dbReference type="PANTHER" id="PTHR43366">
    <property type="entry name" value="PYRUVATE SYNTHASE SUBUNIT PORC"/>
    <property type="match status" value="1"/>
</dbReference>
<dbReference type="RefSeq" id="WP_124694348.1">
    <property type="nucleotide sequence ID" value="NZ_JBHUFE010000016.1"/>
</dbReference>
<organism evidence="3 4">
    <name type="scientific">Paenibacillus rhizophilus</name>
    <dbReference type="NCBI Taxonomy" id="1850366"/>
    <lineage>
        <taxon>Bacteria</taxon>
        <taxon>Bacillati</taxon>
        <taxon>Bacillota</taxon>
        <taxon>Bacilli</taxon>
        <taxon>Bacillales</taxon>
        <taxon>Paenibacillaceae</taxon>
        <taxon>Paenibacillus</taxon>
    </lineage>
</organism>
<comment type="caution">
    <text evidence="3">The sequence shown here is derived from an EMBL/GenBank/DDBJ whole genome shotgun (WGS) entry which is preliminary data.</text>
</comment>
<keyword evidence="1" id="KW-0560">Oxidoreductase</keyword>
<feature type="domain" description="Pyruvate/ketoisovalerate oxidoreductase catalytic" evidence="2">
    <location>
        <begin position="10"/>
        <end position="173"/>
    </location>
</feature>
<gene>
    <name evidence="3" type="ORF">EH198_04745</name>
</gene>
<keyword evidence="3" id="KW-0670">Pyruvate</keyword>
<reference evidence="3 4" key="1">
    <citation type="submission" date="2018-11" db="EMBL/GenBank/DDBJ databases">
        <title>Genome sequence of strain 7197.</title>
        <authorList>
            <person name="Gao J."/>
            <person name="Sun J."/>
        </authorList>
    </citation>
    <scope>NUCLEOTIDE SEQUENCE [LARGE SCALE GENOMIC DNA]</scope>
    <source>
        <strain evidence="3 4">7197</strain>
    </source>
</reference>
<evidence type="ECO:0000313" key="4">
    <source>
        <dbReference type="Proteomes" id="UP000282529"/>
    </source>
</evidence>
<evidence type="ECO:0000313" key="3">
    <source>
        <dbReference type="EMBL" id="RQW13707.1"/>
    </source>
</evidence>
<dbReference type="InterPro" id="IPR002869">
    <property type="entry name" value="Pyrv_flavodox_OxRed_cen"/>
</dbReference>
<dbReference type="OrthoDB" id="9794954at2"/>
<dbReference type="InterPro" id="IPR011894">
    <property type="entry name" value="PorC_KorC"/>
</dbReference>
<dbReference type="PANTHER" id="PTHR43366:SF1">
    <property type="entry name" value="PYRUVATE SYNTHASE SUBUNIT PORC"/>
    <property type="match status" value="1"/>
</dbReference>
<dbReference type="Pfam" id="PF01558">
    <property type="entry name" value="POR"/>
    <property type="match status" value="1"/>
</dbReference>
<dbReference type="InterPro" id="IPR019752">
    <property type="entry name" value="Pyrv/ketoisovalerate_OxRed_cat"/>
</dbReference>
<dbReference type="NCBIfam" id="TIGR02175">
    <property type="entry name" value="PorC_KorC"/>
    <property type="match status" value="1"/>
</dbReference>
<protein>
    <submittedName>
        <fullName evidence="3">Pyruvate ferredoxin oxidoreductase</fullName>
    </submittedName>
</protein>
<name>A0A3N9PEF9_9BACL</name>
<evidence type="ECO:0000259" key="2">
    <source>
        <dbReference type="Pfam" id="PF01558"/>
    </source>
</evidence>
<dbReference type="Proteomes" id="UP000282529">
    <property type="component" value="Unassembled WGS sequence"/>
</dbReference>
<dbReference type="Gene3D" id="3.40.920.10">
    <property type="entry name" value="Pyruvate-ferredoxin oxidoreductase, PFOR, domain III"/>
    <property type="match status" value="1"/>
</dbReference>
<accession>A0A3N9PEF9</accession>
<evidence type="ECO:0000256" key="1">
    <source>
        <dbReference type="ARBA" id="ARBA00023002"/>
    </source>
</evidence>
<keyword evidence="4" id="KW-1185">Reference proteome</keyword>
<dbReference type="InterPro" id="IPR051626">
    <property type="entry name" value="Oxidoreductase_gamma_subunit"/>
</dbReference>